<feature type="region of interest" description="Disordered" evidence="1">
    <location>
        <begin position="425"/>
        <end position="450"/>
    </location>
</feature>
<comment type="caution">
    <text evidence="3">The sequence shown here is derived from an EMBL/GenBank/DDBJ whole genome shotgun (WGS) entry which is preliminary data.</text>
</comment>
<feature type="compositionally biased region" description="Polar residues" evidence="1">
    <location>
        <begin position="429"/>
        <end position="439"/>
    </location>
</feature>
<feature type="domain" description="Retrovirus-related Pol polyprotein from transposon TNT 1-94-like beta-barrel" evidence="2">
    <location>
        <begin position="466"/>
        <end position="531"/>
    </location>
</feature>
<evidence type="ECO:0000259" key="2">
    <source>
        <dbReference type="Pfam" id="PF22936"/>
    </source>
</evidence>
<accession>A0A9P9I8Z8</accession>
<sequence length="532" mass="59808">MSIKDHNLPMLNSRSDWVDWINSIEDLAVRNDVWNYCDPEGIENLVFTVTKPPDSASKDTIQKYHSLQAIYDSEKKKYDKISERIDVTVCQDFKQHYLGVHSVRGKLVALAESIQPTARDQKQNVRTEFEKLRRGPSNTGLDKWLSRWPALVNSAKRYQIENLNEPQMCDAFIEACRDINPPFYNYMKSKDAQVESQASLINATARSMEQISDAIISALNEINPNHASNGSITVGNSSDSELDHGIDDADVTVVQKAQNAIKKTLRTFRKLKPSLSDRSITISFCIKQFRTMAPPGERTARGRAAHATLQGRKHGHDSDSSEDEDYQPRQKKRTAGSNSPSTNLPTCLRDCVCGLAHKYADCRYLNPSSAPPGWTPIVQIQSKVITAIKGSNRLRGKIEKNFLRNKIALPKFWPVDTPRDRLNKAMGDNETSISNTTPAKSRAAHATSRSAFSTTKGDEYDEYFRLDNCADTHVCNDLSRFAQYKPLYEEIIRFGDSDAKIEGTGNIRIHVNTPSGHSLIQLENVAYVPGFH</sequence>
<evidence type="ECO:0000313" key="4">
    <source>
        <dbReference type="Proteomes" id="UP000700596"/>
    </source>
</evidence>
<reference evidence="3" key="1">
    <citation type="journal article" date="2021" name="Nat. Commun.">
        <title>Genetic determinants of endophytism in the Arabidopsis root mycobiome.</title>
        <authorList>
            <person name="Mesny F."/>
            <person name="Miyauchi S."/>
            <person name="Thiergart T."/>
            <person name="Pickel B."/>
            <person name="Atanasova L."/>
            <person name="Karlsson M."/>
            <person name="Huettel B."/>
            <person name="Barry K.W."/>
            <person name="Haridas S."/>
            <person name="Chen C."/>
            <person name="Bauer D."/>
            <person name="Andreopoulos W."/>
            <person name="Pangilinan J."/>
            <person name="LaButti K."/>
            <person name="Riley R."/>
            <person name="Lipzen A."/>
            <person name="Clum A."/>
            <person name="Drula E."/>
            <person name="Henrissat B."/>
            <person name="Kohler A."/>
            <person name="Grigoriev I.V."/>
            <person name="Martin F.M."/>
            <person name="Hacquard S."/>
        </authorList>
    </citation>
    <scope>NUCLEOTIDE SEQUENCE</scope>
    <source>
        <strain evidence="3">MPI-CAGE-CH-0243</strain>
    </source>
</reference>
<evidence type="ECO:0000256" key="1">
    <source>
        <dbReference type="SAM" id="MobiDB-lite"/>
    </source>
</evidence>
<name>A0A9P9I8Z8_9PLEO</name>
<evidence type="ECO:0000313" key="3">
    <source>
        <dbReference type="EMBL" id="KAH7111362.1"/>
    </source>
</evidence>
<dbReference type="OrthoDB" id="3751233at2759"/>
<keyword evidence="4" id="KW-1185">Reference proteome</keyword>
<proteinExistence type="predicted"/>
<organism evidence="3 4">
    <name type="scientific">Dendryphion nanum</name>
    <dbReference type="NCBI Taxonomy" id="256645"/>
    <lineage>
        <taxon>Eukaryota</taxon>
        <taxon>Fungi</taxon>
        <taxon>Dikarya</taxon>
        <taxon>Ascomycota</taxon>
        <taxon>Pezizomycotina</taxon>
        <taxon>Dothideomycetes</taxon>
        <taxon>Pleosporomycetidae</taxon>
        <taxon>Pleosporales</taxon>
        <taxon>Torulaceae</taxon>
        <taxon>Dendryphion</taxon>
    </lineage>
</organism>
<dbReference type="EMBL" id="JAGMWT010000024">
    <property type="protein sequence ID" value="KAH7111362.1"/>
    <property type="molecule type" value="Genomic_DNA"/>
</dbReference>
<gene>
    <name evidence="3" type="ORF">B0J11DRAFT_198505</name>
</gene>
<dbReference type="InterPro" id="IPR054722">
    <property type="entry name" value="PolX-like_BBD"/>
</dbReference>
<dbReference type="Proteomes" id="UP000700596">
    <property type="component" value="Unassembled WGS sequence"/>
</dbReference>
<feature type="region of interest" description="Disordered" evidence="1">
    <location>
        <begin position="293"/>
        <end position="341"/>
    </location>
</feature>
<protein>
    <recommendedName>
        <fullName evidence="2">Retrovirus-related Pol polyprotein from transposon TNT 1-94-like beta-barrel domain-containing protein</fullName>
    </recommendedName>
</protein>
<dbReference type="AlphaFoldDB" id="A0A9P9I8Z8"/>
<dbReference type="Pfam" id="PF22936">
    <property type="entry name" value="Pol_BBD"/>
    <property type="match status" value="1"/>
</dbReference>